<keyword evidence="2" id="KW-1003">Cell membrane</keyword>
<comment type="similarity">
    <text evidence="7">Belongs to the methyl-accepting chemotaxis (MCP) protein family.</text>
</comment>
<dbReference type="EMBL" id="FOTK01000059">
    <property type="protein sequence ID" value="SFM80528.1"/>
    <property type="molecule type" value="Genomic_DNA"/>
</dbReference>
<dbReference type="STRING" id="582667.SAMN05192568_10596"/>
<evidence type="ECO:0000256" key="3">
    <source>
        <dbReference type="ARBA" id="ARBA00022692"/>
    </source>
</evidence>
<dbReference type="SMART" id="SM00304">
    <property type="entry name" value="HAMP"/>
    <property type="match status" value="1"/>
</dbReference>
<dbReference type="AlphaFoldDB" id="A0A1I4TUP8"/>
<dbReference type="GO" id="GO:0005886">
    <property type="term" value="C:plasma membrane"/>
    <property type="evidence" value="ECO:0007669"/>
    <property type="project" value="UniProtKB-SubCell"/>
</dbReference>
<feature type="transmembrane region" description="Helical" evidence="9">
    <location>
        <begin position="189"/>
        <end position="208"/>
    </location>
</feature>
<dbReference type="InterPro" id="IPR003660">
    <property type="entry name" value="HAMP_dom"/>
</dbReference>
<name>A0A1I4TUP8_9HYPH</name>
<dbReference type="SMART" id="SM01049">
    <property type="entry name" value="Cache_2"/>
    <property type="match status" value="1"/>
</dbReference>
<dbReference type="Gene3D" id="1.10.287.950">
    <property type="entry name" value="Methyl-accepting chemotaxis protein"/>
    <property type="match status" value="1"/>
</dbReference>
<dbReference type="OrthoDB" id="8482111at2"/>
<feature type="domain" description="HAMP" evidence="11">
    <location>
        <begin position="209"/>
        <end position="262"/>
    </location>
</feature>
<dbReference type="Gene3D" id="1.10.8.500">
    <property type="entry name" value="HAMP domain in histidine kinase"/>
    <property type="match status" value="1"/>
</dbReference>
<dbReference type="RefSeq" id="WP_092046433.1">
    <property type="nucleotide sequence ID" value="NZ_FOTK01000059.1"/>
</dbReference>
<dbReference type="Pfam" id="PF00015">
    <property type="entry name" value="MCPsignal"/>
    <property type="match status" value="1"/>
</dbReference>
<evidence type="ECO:0000256" key="2">
    <source>
        <dbReference type="ARBA" id="ARBA00022475"/>
    </source>
</evidence>
<dbReference type="InterPro" id="IPR004089">
    <property type="entry name" value="MCPsignal_dom"/>
</dbReference>
<dbReference type="CDD" id="cd06225">
    <property type="entry name" value="HAMP"/>
    <property type="match status" value="1"/>
</dbReference>
<keyword evidence="3 9" id="KW-0812">Transmembrane</keyword>
<dbReference type="GO" id="GO:0007165">
    <property type="term" value="P:signal transduction"/>
    <property type="evidence" value="ECO:0007669"/>
    <property type="project" value="UniProtKB-KW"/>
</dbReference>
<dbReference type="PANTHER" id="PTHR32089">
    <property type="entry name" value="METHYL-ACCEPTING CHEMOTAXIS PROTEIN MCPB"/>
    <property type="match status" value="1"/>
</dbReference>
<evidence type="ECO:0000256" key="9">
    <source>
        <dbReference type="SAM" id="Phobius"/>
    </source>
</evidence>
<dbReference type="SUPFAM" id="SSF58104">
    <property type="entry name" value="Methyl-accepting chemotaxis protein (MCP) signaling domain"/>
    <property type="match status" value="1"/>
</dbReference>
<dbReference type="Pfam" id="PF17200">
    <property type="entry name" value="sCache_2"/>
    <property type="match status" value="1"/>
</dbReference>
<evidence type="ECO:0000259" key="10">
    <source>
        <dbReference type="PROSITE" id="PS50111"/>
    </source>
</evidence>
<dbReference type="Proteomes" id="UP000199048">
    <property type="component" value="Unassembled WGS sequence"/>
</dbReference>
<dbReference type="SMART" id="SM00283">
    <property type="entry name" value="MA"/>
    <property type="match status" value="1"/>
</dbReference>
<feature type="domain" description="Methyl-accepting transducer" evidence="10">
    <location>
        <begin position="309"/>
        <end position="538"/>
    </location>
</feature>
<dbReference type="PROSITE" id="PS50111">
    <property type="entry name" value="CHEMOTAXIS_TRANSDUC_2"/>
    <property type="match status" value="1"/>
</dbReference>
<proteinExistence type="inferred from homology"/>
<sequence length="558" mass="58079">MKIGIGAKLHTITATALVGVAVVSGIGLLNLKSQVEQDRMAKTRNLTDVAYGVAAYFEGEERAGRLSRADAQGAAIRAVKTLRYDAQEYFWINDMQPRMVAHPMKPELEGKDLAGVQDPTGKYLFRDFVDLAKKQGQGFVDYYWPKAGSDAPVPKLSYVRGFAPWGWVIGTGIYADDTAAILWNAAWRAAAGMLVVIGLIALLAALIGRRVTRPLLALNQAMHRLAAGDTAAAVPERGRSDEIGTMAGAVQVFKDALIAKAEADARAADDVEGAARRAASLDRLTRAFETRASDLSRGLAAAASELEVTAQAMTATAARGTERSGAVTAQAAGTSADVQTAAAATEEMSASVQEIAGQVHRTSEIAGRAAETTRQGEATVRALADGTERIGNVVALISGIAAQTNLLALNATIEAARAGEAGRGFAVVATEVKELASQTARATDDIAAQIGRIQGETRQAVAAIGEVGQTIEEMRSIAVGVAAAMEEQNAAIKEIVRGVVSAASGAQAVSGSIADLRQGADETGIASEQVLAAARDLTRGSDDLDQAVKDFLAEVKAA</sequence>
<evidence type="ECO:0000256" key="5">
    <source>
        <dbReference type="ARBA" id="ARBA00023136"/>
    </source>
</evidence>
<keyword evidence="5 9" id="KW-0472">Membrane</keyword>
<keyword evidence="6 8" id="KW-0807">Transducer</keyword>
<evidence type="ECO:0000313" key="13">
    <source>
        <dbReference type="Proteomes" id="UP000199048"/>
    </source>
</evidence>
<keyword evidence="13" id="KW-1185">Reference proteome</keyword>
<feature type="transmembrane region" description="Helical" evidence="9">
    <location>
        <begin position="12"/>
        <end position="31"/>
    </location>
</feature>
<accession>A0A1I4TUP8</accession>
<evidence type="ECO:0000256" key="6">
    <source>
        <dbReference type="ARBA" id="ARBA00023224"/>
    </source>
</evidence>
<evidence type="ECO:0000256" key="1">
    <source>
        <dbReference type="ARBA" id="ARBA00004651"/>
    </source>
</evidence>
<dbReference type="Pfam" id="PF00672">
    <property type="entry name" value="HAMP"/>
    <property type="match status" value="1"/>
</dbReference>
<dbReference type="Gene3D" id="3.30.450.20">
    <property type="entry name" value="PAS domain"/>
    <property type="match status" value="1"/>
</dbReference>
<evidence type="ECO:0000313" key="12">
    <source>
        <dbReference type="EMBL" id="SFM80528.1"/>
    </source>
</evidence>
<reference evidence="13" key="1">
    <citation type="submission" date="2016-10" db="EMBL/GenBank/DDBJ databases">
        <authorList>
            <person name="Varghese N."/>
            <person name="Submissions S."/>
        </authorList>
    </citation>
    <scope>NUCLEOTIDE SEQUENCE [LARGE SCALE GENOMIC DNA]</scope>
    <source>
        <strain evidence="13">BL36</strain>
    </source>
</reference>
<evidence type="ECO:0000256" key="7">
    <source>
        <dbReference type="ARBA" id="ARBA00029447"/>
    </source>
</evidence>
<dbReference type="InterPro" id="IPR033480">
    <property type="entry name" value="sCache_2"/>
</dbReference>
<comment type="subcellular location">
    <subcellularLocation>
        <location evidence="1">Cell membrane</location>
        <topology evidence="1">Multi-pass membrane protein</topology>
    </subcellularLocation>
</comment>
<evidence type="ECO:0000256" key="8">
    <source>
        <dbReference type="PROSITE-ProRule" id="PRU00284"/>
    </source>
</evidence>
<gene>
    <name evidence="12" type="ORF">SAMN05192568_10596</name>
</gene>
<dbReference type="PANTHER" id="PTHR32089:SF112">
    <property type="entry name" value="LYSOZYME-LIKE PROTEIN-RELATED"/>
    <property type="match status" value="1"/>
</dbReference>
<evidence type="ECO:0000256" key="4">
    <source>
        <dbReference type="ARBA" id="ARBA00022989"/>
    </source>
</evidence>
<organism evidence="12 13">
    <name type="scientific">Methylobacterium pseudosasicola</name>
    <dbReference type="NCBI Taxonomy" id="582667"/>
    <lineage>
        <taxon>Bacteria</taxon>
        <taxon>Pseudomonadati</taxon>
        <taxon>Pseudomonadota</taxon>
        <taxon>Alphaproteobacteria</taxon>
        <taxon>Hyphomicrobiales</taxon>
        <taxon>Methylobacteriaceae</taxon>
        <taxon>Methylobacterium</taxon>
    </lineage>
</organism>
<keyword evidence="4 9" id="KW-1133">Transmembrane helix</keyword>
<protein>
    <submittedName>
        <fullName evidence="12">Methyl-accepting chemotaxis sensory transducer with Cache sensor</fullName>
    </submittedName>
</protein>
<dbReference type="PROSITE" id="PS50885">
    <property type="entry name" value="HAMP"/>
    <property type="match status" value="1"/>
</dbReference>
<evidence type="ECO:0000259" key="11">
    <source>
        <dbReference type="PROSITE" id="PS50885"/>
    </source>
</evidence>